<gene>
    <name evidence="2" type="ORF">BJ970_006138</name>
</gene>
<evidence type="ECO:0000313" key="3">
    <source>
        <dbReference type="Proteomes" id="UP000584374"/>
    </source>
</evidence>
<dbReference type="Proteomes" id="UP000584374">
    <property type="component" value="Unassembled WGS sequence"/>
</dbReference>
<reference evidence="2 3" key="1">
    <citation type="submission" date="2020-08" db="EMBL/GenBank/DDBJ databases">
        <title>Sequencing the genomes of 1000 actinobacteria strains.</title>
        <authorList>
            <person name="Klenk H.-P."/>
        </authorList>
    </citation>
    <scope>NUCLEOTIDE SEQUENCE [LARGE SCALE GENOMIC DNA]</scope>
    <source>
        <strain evidence="2 3">DSM 45584</strain>
    </source>
</reference>
<dbReference type="EMBL" id="JACHIW010000002">
    <property type="protein sequence ID" value="MBB5158539.1"/>
    <property type="molecule type" value="Genomic_DNA"/>
</dbReference>
<protein>
    <submittedName>
        <fullName evidence="2">Uncharacterized protein</fullName>
    </submittedName>
</protein>
<evidence type="ECO:0000313" key="2">
    <source>
        <dbReference type="EMBL" id="MBB5158539.1"/>
    </source>
</evidence>
<dbReference type="RefSeq" id="WP_184730377.1">
    <property type="nucleotide sequence ID" value="NZ_JACHIW010000002.1"/>
</dbReference>
<proteinExistence type="predicted"/>
<feature type="region of interest" description="Disordered" evidence="1">
    <location>
        <begin position="52"/>
        <end position="82"/>
    </location>
</feature>
<organism evidence="2 3">
    <name type="scientific">Saccharopolyspora phatthalungensis</name>
    <dbReference type="NCBI Taxonomy" id="664693"/>
    <lineage>
        <taxon>Bacteria</taxon>
        <taxon>Bacillati</taxon>
        <taxon>Actinomycetota</taxon>
        <taxon>Actinomycetes</taxon>
        <taxon>Pseudonocardiales</taxon>
        <taxon>Pseudonocardiaceae</taxon>
        <taxon>Saccharopolyspora</taxon>
    </lineage>
</organism>
<dbReference type="AlphaFoldDB" id="A0A840QII1"/>
<evidence type="ECO:0000256" key="1">
    <source>
        <dbReference type="SAM" id="MobiDB-lite"/>
    </source>
</evidence>
<keyword evidence="3" id="KW-1185">Reference proteome</keyword>
<name>A0A840QII1_9PSEU</name>
<accession>A0A840QII1</accession>
<sequence length="104" mass="11376">MAVVVRVAADLSDAVLVDRLQTEPKTRGKIATLAAAWGVLCALSGLTIRSAEEKADEDESAEAKAARRCRRDRGELRDGERSSPLRRWVSGIVDEELRETGVIE</sequence>
<feature type="compositionally biased region" description="Basic and acidic residues" evidence="1">
    <location>
        <begin position="72"/>
        <end position="82"/>
    </location>
</feature>
<comment type="caution">
    <text evidence="2">The sequence shown here is derived from an EMBL/GenBank/DDBJ whole genome shotgun (WGS) entry which is preliminary data.</text>
</comment>